<dbReference type="InterPro" id="IPR050109">
    <property type="entry name" value="HTH-type_TetR-like_transc_reg"/>
</dbReference>
<evidence type="ECO:0000313" key="7">
    <source>
        <dbReference type="EMBL" id="MCV7226600.1"/>
    </source>
</evidence>
<feature type="DNA-binding region" description="H-T-H motif" evidence="5">
    <location>
        <begin position="23"/>
        <end position="42"/>
    </location>
</feature>
<protein>
    <submittedName>
        <fullName evidence="7">TetR/AcrR family transcriptional regulator C-terminal domain-containing protein</fullName>
    </submittedName>
</protein>
<dbReference type="InterPro" id="IPR036271">
    <property type="entry name" value="Tet_transcr_reg_TetR-rel_C_sf"/>
</dbReference>
<keyword evidence="3 5" id="KW-0238">DNA-binding</keyword>
<dbReference type="Proteomes" id="UP001526201">
    <property type="component" value="Unassembled WGS sequence"/>
</dbReference>
<accession>A0ABT3CAV1</accession>
<reference evidence="7 8" key="1">
    <citation type="journal article" date="2022" name="BMC Genomics">
        <title>Comparative genome analysis of mycobacteria focusing on tRNA and non-coding RNA.</title>
        <authorList>
            <person name="Behra P.R.K."/>
            <person name="Pettersson B.M.F."/>
            <person name="Ramesh M."/>
            <person name="Das S."/>
            <person name="Dasgupta S."/>
            <person name="Kirsebom L.A."/>
        </authorList>
    </citation>
    <scope>NUCLEOTIDE SEQUENCE [LARGE SCALE GENOMIC DNA]</scope>
    <source>
        <strain evidence="7 8">DSM 44078</strain>
    </source>
</reference>
<evidence type="ECO:0000256" key="3">
    <source>
        <dbReference type="ARBA" id="ARBA00023125"/>
    </source>
</evidence>
<feature type="domain" description="HTH tetR-type" evidence="6">
    <location>
        <begin position="1"/>
        <end position="60"/>
    </location>
</feature>
<sequence length="223" mass="24047">MTRTLIVDVARTHLDNAGIENFSMRALAAAIGVTPMAIYRHVGDREQLLGLVLDDVSAPFPDIELPADPRERIATLLQAVFEVLVSQRWIAEVLRTGSPGGAGALWLVDQIIAAATETGLSHTEALVMYRALWSYTLGSVLTVETNKPAAAATTQQKLDTLGSEEFPHLVAALKATDMLDRHSAYHRGIDYLIRGFCSQQTHDVRDGIANRDAEDAGASSAVG</sequence>
<name>A0ABT3CAV1_9MYCO</name>
<proteinExistence type="predicted"/>
<keyword evidence="1" id="KW-0678">Repressor</keyword>
<dbReference type="SUPFAM" id="SSF46689">
    <property type="entry name" value="Homeodomain-like"/>
    <property type="match status" value="1"/>
</dbReference>
<organism evidence="7 8">
    <name type="scientific">Mycolicibacterium komossense</name>
    <dbReference type="NCBI Taxonomy" id="1779"/>
    <lineage>
        <taxon>Bacteria</taxon>
        <taxon>Bacillati</taxon>
        <taxon>Actinomycetota</taxon>
        <taxon>Actinomycetes</taxon>
        <taxon>Mycobacteriales</taxon>
        <taxon>Mycobacteriaceae</taxon>
        <taxon>Mycolicibacterium</taxon>
    </lineage>
</organism>
<dbReference type="PANTHER" id="PTHR30055:SF151">
    <property type="entry name" value="TRANSCRIPTIONAL REGULATORY PROTEIN"/>
    <property type="match status" value="1"/>
</dbReference>
<dbReference type="PRINTS" id="PR00400">
    <property type="entry name" value="TETREPRESSOR"/>
</dbReference>
<dbReference type="InterPro" id="IPR003012">
    <property type="entry name" value="Tet_transcr_reg_TetR"/>
</dbReference>
<dbReference type="InterPro" id="IPR004111">
    <property type="entry name" value="Repressor_TetR_C"/>
</dbReference>
<dbReference type="EMBL" id="JACKTY010000028">
    <property type="protein sequence ID" value="MCV7226600.1"/>
    <property type="molecule type" value="Genomic_DNA"/>
</dbReference>
<evidence type="ECO:0000313" key="8">
    <source>
        <dbReference type="Proteomes" id="UP001526201"/>
    </source>
</evidence>
<comment type="caution">
    <text evidence="7">The sequence shown here is derived from an EMBL/GenBank/DDBJ whole genome shotgun (WGS) entry which is preliminary data.</text>
</comment>
<dbReference type="Gene3D" id="1.10.357.10">
    <property type="entry name" value="Tetracycline Repressor, domain 2"/>
    <property type="match status" value="1"/>
</dbReference>
<dbReference type="PANTHER" id="PTHR30055">
    <property type="entry name" value="HTH-TYPE TRANSCRIPTIONAL REGULATOR RUTR"/>
    <property type="match status" value="1"/>
</dbReference>
<evidence type="ECO:0000256" key="2">
    <source>
        <dbReference type="ARBA" id="ARBA00023015"/>
    </source>
</evidence>
<evidence type="ECO:0000256" key="5">
    <source>
        <dbReference type="PROSITE-ProRule" id="PRU00335"/>
    </source>
</evidence>
<dbReference type="PROSITE" id="PS50977">
    <property type="entry name" value="HTH_TETR_2"/>
    <property type="match status" value="1"/>
</dbReference>
<evidence type="ECO:0000256" key="4">
    <source>
        <dbReference type="ARBA" id="ARBA00023163"/>
    </source>
</evidence>
<dbReference type="Pfam" id="PF02909">
    <property type="entry name" value="TetR_C_1"/>
    <property type="match status" value="1"/>
</dbReference>
<keyword evidence="4" id="KW-0804">Transcription</keyword>
<keyword evidence="2" id="KW-0805">Transcription regulation</keyword>
<evidence type="ECO:0000259" key="6">
    <source>
        <dbReference type="PROSITE" id="PS50977"/>
    </source>
</evidence>
<dbReference type="SUPFAM" id="SSF48498">
    <property type="entry name" value="Tetracyclin repressor-like, C-terminal domain"/>
    <property type="match status" value="1"/>
</dbReference>
<dbReference type="InterPro" id="IPR009057">
    <property type="entry name" value="Homeodomain-like_sf"/>
</dbReference>
<dbReference type="InterPro" id="IPR001647">
    <property type="entry name" value="HTH_TetR"/>
</dbReference>
<evidence type="ECO:0000256" key="1">
    <source>
        <dbReference type="ARBA" id="ARBA00022491"/>
    </source>
</evidence>
<keyword evidence="8" id="KW-1185">Reference proteome</keyword>
<dbReference type="RefSeq" id="WP_264067462.1">
    <property type="nucleotide sequence ID" value="NZ_JACKTY010000028.1"/>
</dbReference>
<dbReference type="Pfam" id="PF00440">
    <property type="entry name" value="TetR_N"/>
    <property type="match status" value="1"/>
</dbReference>
<gene>
    <name evidence="7" type="ORF">H7J73_11215</name>
</gene>